<proteinExistence type="inferred from homology"/>
<dbReference type="Pfam" id="PF13855">
    <property type="entry name" value="LRR_8"/>
    <property type="match status" value="1"/>
</dbReference>
<evidence type="ECO:0000256" key="4">
    <source>
        <dbReference type="ARBA" id="ARBA00022614"/>
    </source>
</evidence>
<dbReference type="Pfam" id="PF00560">
    <property type="entry name" value="LRR_1"/>
    <property type="match status" value="6"/>
</dbReference>
<dbReference type="PANTHER" id="PTHR48052:SF68">
    <property type="entry name" value="RECEPTOR LIKE PROTEIN 21-RELATED"/>
    <property type="match status" value="1"/>
</dbReference>
<feature type="signal peptide" evidence="14">
    <location>
        <begin position="1"/>
        <end position="25"/>
    </location>
</feature>
<dbReference type="SUPFAM" id="SSF52058">
    <property type="entry name" value="L domain-like"/>
    <property type="match status" value="3"/>
</dbReference>
<dbReference type="SMART" id="SM00365">
    <property type="entry name" value="LRR_SD22"/>
    <property type="match status" value="4"/>
</dbReference>
<protein>
    <submittedName>
        <fullName evidence="15">Uncharacterized protein</fullName>
    </submittedName>
</protein>
<feature type="transmembrane region" description="Helical" evidence="13">
    <location>
        <begin position="888"/>
        <end position="912"/>
    </location>
</feature>
<evidence type="ECO:0000256" key="9">
    <source>
        <dbReference type="ARBA" id="ARBA00022989"/>
    </source>
</evidence>
<evidence type="ECO:0000256" key="14">
    <source>
        <dbReference type="SAM" id="SignalP"/>
    </source>
</evidence>
<keyword evidence="7 14" id="KW-0732">Signal</keyword>
<evidence type="ECO:0000256" key="13">
    <source>
        <dbReference type="SAM" id="Phobius"/>
    </source>
</evidence>
<comment type="subcellular location">
    <subcellularLocation>
        <location evidence="1">Cell membrane</location>
        <topology evidence="1">Single-pass type I membrane protein</topology>
    </subcellularLocation>
</comment>
<evidence type="ECO:0000313" key="15">
    <source>
        <dbReference type="EMBL" id="KAJ3705297.1"/>
    </source>
</evidence>
<evidence type="ECO:0000256" key="12">
    <source>
        <dbReference type="ARBA" id="ARBA00023180"/>
    </source>
</evidence>
<reference evidence="15 16" key="1">
    <citation type="journal article" date="2022" name="Cell">
        <title>Repeat-based holocentromeres influence genome architecture and karyotype evolution.</title>
        <authorList>
            <person name="Hofstatter P.G."/>
            <person name="Thangavel G."/>
            <person name="Lux T."/>
            <person name="Neumann P."/>
            <person name="Vondrak T."/>
            <person name="Novak P."/>
            <person name="Zhang M."/>
            <person name="Costa L."/>
            <person name="Castellani M."/>
            <person name="Scott A."/>
            <person name="Toegelov H."/>
            <person name="Fuchs J."/>
            <person name="Mata-Sucre Y."/>
            <person name="Dias Y."/>
            <person name="Vanzela A.L.L."/>
            <person name="Huettel B."/>
            <person name="Almeida C.C.S."/>
            <person name="Simkova H."/>
            <person name="Souza G."/>
            <person name="Pedrosa-Harand A."/>
            <person name="Macas J."/>
            <person name="Mayer K.F.X."/>
            <person name="Houben A."/>
            <person name="Marques A."/>
        </authorList>
    </citation>
    <scope>NUCLEOTIDE SEQUENCE [LARGE SCALE GENOMIC DNA]</scope>
    <source>
        <strain evidence="15">RhyTen1mFocal</strain>
    </source>
</reference>
<evidence type="ECO:0000256" key="11">
    <source>
        <dbReference type="ARBA" id="ARBA00023170"/>
    </source>
</evidence>
<evidence type="ECO:0000256" key="3">
    <source>
        <dbReference type="ARBA" id="ARBA00022475"/>
    </source>
</evidence>
<keyword evidence="16" id="KW-1185">Reference proteome</keyword>
<name>A0AAD6EXX3_9POAL</name>
<dbReference type="PRINTS" id="PR00019">
    <property type="entry name" value="LEURICHRPT"/>
</dbReference>
<dbReference type="GO" id="GO:0009742">
    <property type="term" value="P:brassinosteroid mediated signaling pathway"/>
    <property type="evidence" value="ECO:0007669"/>
    <property type="project" value="UniProtKB-KW"/>
</dbReference>
<dbReference type="GO" id="GO:0005886">
    <property type="term" value="C:plasma membrane"/>
    <property type="evidence" value="ECO:0007669"/>
    <property type="project" value="UniProtKB-SubCell"/>
</dbReference>
<keyword evidence="4" id="KW-0433">Leucine-rich repeat</keyword>
<dbReference type="Gene3D" id="3.80.10.10">
    <property type="entry name" value="Ribonuclease Inhibitor"/>
    <property type="match status" value="4"/>
</dbReference>
<comment type="similarity">
    <text evidence="2">Belongs to the RLP family.</text>
</comment>
<keyword evidence="11" id="KW-0675">Receptor</keyword>
<evidence type="ECO:0000256" key="8">
    <source>
        <dbReference type="ARBA" id="ARBA00022737"/>
    </source>
</evidence>
<keyword evidence="5" id="KW-1070">Brassinosteroid signaling pathway</keyword>
<feature type="chain" id="PRO_5041965514" evidence="14">
    <location>
        <begin position="26"/>
        <end position="949"/>
    </location>
</feature>
<evidence type="ECO:0000313" key="16">
    <source>
        <dbReference type="Proteomes" id="UP001210211"/>
    </source>
</evidence>
<comment type="caution">
    <text evidence="15">The sequence shown here is derived from an EMBL/GenBank/DDBJ whole genome shotgun (WGS) entry which is preliminary data.</text>
</comment>
<dbReference type="FunFam" id="3.80.10.10:FF:000041">
    <property type="entry name" value="LRR receptor-like serine/threonine-protein kinase ERECTA"/>
    <property type="match status" value="1"/>
</dbReference>
<evidence type="ECO:0000256" key="2">
    <source>
        <dbReference type="ARBA" id="ARBA00009592"/>
    </source>
</evidence>
<dbReference type="InterPro" id="IPR032675">
    <property type="entry name" value="LRR_dom_sf"/>
</dbReference>
<keyword evidence="6 13" id="KW-0812">Transmembrane</keyword>
<keyword evidence="10 13" id="KW-0472">Membrane</keyword>
<organism evidence="15 16">
    <name type="scientific">Rhynchospora tenuis</name>
    <dbReference type="NCBI Taxonomy" id="198213"/>
    <lineage>
        <taxon>Eukaryota</taxon>
        <taxon>Viridiplantae</taxon>
        <taxon>Streptophyta</taxon>
        <taxon>Embryophyta</taxon>
        <taxon>Tracheophyta</taxon>
        <taxon>Spermatophyta</taxon>
        <taxon>Magnoliopsida</taxon>
        <taxon>Liliopsida</taxon>
        <taxon>Poales</taxon>
        <taxon>Cyperaceae</taxon>
        <taxon>Cyperoideae</taxon>
        <taxon>Rhynchosporeae</taxon>
        <taxon>Rhynchospora</taxon>
    </lineage>
</organism>
<dbReference type="Proteomes" id="UP001210211">
    <property type="component" value="Unassembled WGS sequence"/>
</dbReference>
<keyword evidence="12" id="KW-0325">Glycoprotein</keyword>
<accession>A0AAD6EXX3</accession>
<evidence type="ECO:0000256" key="6">
    <source>
        <dbReference type="ARBA" id="ARBA00022692"/>
    </source>
</evidence>
<evidence type="ECO:0000256" key="5">
    <source>
        <dbReference type="ARBA" id="ARBA00022626"/>
    </source>
</evidence>
<keyword evidence="3" id="KW-1003">Cell membrane</keyword>
<dbReference type="AlphaFoldDB" id="A0AAD6EXX3"/>
<dbReference type="InterPro" id="IPR001611">
    <property type="entry name" value="Leu-rich_rpt"/>
</dbReference>
<dbReference type="InterPro" id="IPR003591">
    <property type="entry name" value="Leu-rich_rpt_typical-subtyp"/>
</dbReference>
<evidence type="ECO:0000256" key="10">
    <source>
        <dbReference type="ARBA" id="ARBA00023136"/>
    </source>
</evidence>
<dbReference type="PANTHER" id="PTHR48052">
    <property type="entry name" value="UNNAMED PRODUCT"/>
    <property type="match status" value="1"/>
</dbReference>
<dbReference type="FunFam" id="3.80.10.10:FF:000111">
    <property type="entry name" value="LRR receptor-like serine/threonine-protein kinase ERECTA"/>
    <property type="match status" value="1"/>
</dbReference>
<keyword evidence="8" id="KW-0677">Repeat</keyword>
<dbReference type="EMBL" id="JAMRDG010000001">
    <property type="protein sequence ID" value="KAJ3705297.1"/>
    <property type="molecule type" value="Genomic_DNA"/>
</dbReference>
<gene>
    <name evidence="15" type="ORF">LUZ61_009002</name>
</gene>
<keyword evidence="9 13" id="KW-1133">Transmembrane helix</keyword>
<evidence type="ECO:0000256" key="7">
    <source>
        <dbReference type="ARBA" id="ARBA00022729"/>
    </source>
</evidence>
<sequence>MSYNFTAMLLAQSLMLLLLWESASGFGLRCKEEERRALLQIKAELQQQIELEWKGMECCSSERVSCDPITGHVSKLDLGVYPTIPMTGSILLNATTFLPLRQLRSLSLSGLGITMAGAGFESWSSLSKLKILDLSNNLMNNTNTIISSLAKVSSLRILDLENTAIVGNIPVKEFSALNLEVVNLRKNGLNGSLPYLGDWSSLKALSLAGNILDGTITSTGLCHLKNLEELDLSGNFFAGNIPPCIGNLSSLTILDLSDNQFHLKLSSSVFERAVSLRYLSLSSNLLEGTLSISSFSNHSYLEVLGLSTSGLNFEVEVVNLPLQLLVLQLANCILDIEPTFLYSQYNLQVLDLSNTRSKGPVPTMWLLQNNTNLIKLVLSNNSFTGLLQLPSVTHENITILDISDNNLSGEIPDDIGTKLPNLISLNISRNFFRGPIGLRSMNNLYSLDLSINNLTDDIKNTFSMNGTNLNFLDLSNNKLYGSFPNMMNFEYYPYLLLNHNYISGELPSSICNATFEVLDISNNELSGILPGCLGRTKYGMLKLSTNHLEGSLSNELYSPWMQLLDLSDNKLSGSIPLFFNYTHYLENIDLSQNNLSGKFPMALLNFSSLKSINIRKNHLFGEFPSWNGKESNLRALVIRDNMFGGHIPEQICKLKYLRILDLSHNNLSGQIPPCIIHMGLEKSDSPWYIPFSSNEYSAPRELNFNDTHLPFELYDLNDPSEIFVNSGLELVSKGRLDTYMFKLLLECVLDLSSNELVGQIPKEIGQMSWLITLNLSNNYLTGSIPDSVSKLGQLESLDLSHNALTGQIPRGLTNLTSLAVFSVAYNNLSGPTLTAQAQFGTFDNRSYEGNPNLCGPPLSQSCFSHHDSKLPSSRNEAGDNRRDESIDFLILFGSFALFFVVSFWGFMAVLYFKRTWRYALFALVDEFGDMIYLRVVLSVRKIRAARQDN</sequence>
<dbReference type="PROSITE" id="PS51450">
    <property type="entry name" value="LRR"/>
    <property type="match status" value="1"/>
</dbReference>
<evidence type="ECO:0000256" key="1">
    <source>
        <dbReference type="ARBA" id="ARBA00004251"/>
    </source>
</evidence>
<dbReference type="SMART" id="SM00369">
    <property type="entry name" value="LRR_TYP"/>
    <property type="match status" value="5"/>
</dbReference>